<name>A0A4Q7J1D6_9PSEU</name>
<gene>
    <name evidence="1" type="ORF">EWH70_25385</name>
</gene>
<keyword evidence="2" id="KW-1185">Reference proteome</keyword>
<dbReference type="EMBL" id="SFCC01000013">
    <property type="protein sequence ID" value="RZQ61210.1"/>
    <property type="molecule type" value="Genomic_DNA"/>
</dbReference>
<accession>A0A4Q7J1D6</accession>
<proteinExistence type="predicted"/>
<comment type="caution">
    <text evidence="1">The sequence shown here is derived from an EMBL/GenBank/DDBJ whole genome shotgun (WGS) entry which is preliminary data.</text>
</comment>
<evidence type="ECO:0000313" key="1">
    <source>
        <dbReference type="EMBL" id="RZQ61210.1"/>
    </source>
</evidence>
<dbReference type="RefSeq" id="WP_130478024.1">
    <property type="nucleotide sequence ID" value="NZ_SFCC01000013.1"/>
</dbReference>
<dbReference type="AlphaFoldDB" id="A0A4Q7J1D6"/>
<evidence type="ECO:0000313" key="2">
    <source>
        <dbReference type="Proteomes" id="UP000292003"/>
    </source>
</evidence>
<protein>
    <submittedName>
        <fullName evidence="1">Uncharacterized protein</fullName>
    </submittedName>
</protein>
<sequence>MGYAENKHVFRLKVDEELRDSFEAACLSLSMHPLAVLRSFVRWYCRVPDCPLPERPGDGPLELIEAAQAAHRSQLTLARVMAQLELLRVDLDRIDASPVQRQATRPFAKSKELPPLRRH</sequence>
<dbReference type="OrthoDB" id="3542807at2"/>
<dbReference type="Proteomes" id="UP000292003">
    <property type="component" value="Unassembled WGS sequence"/>
</dbReference>
<reference evidence="1 2" key="1">
    <citation type="submission" date="2019-02" db="EMBL/GenBank/DDBJ databases">
        <title>Draft genome sequence of Amycolatopsis sp. 8-3EHSu isolated from roots of Suaeda maritima.</title>
        <authorList>
            <person name="Duangmal K."/>
            <person name="Chantavorakit T."/>
        </authorList>
    </citation>
    <scope>NUCLEOTIDE SEQUENCE [LARGE SCALE GENOMIC DNA]</scope>
    <source>
        <strain evidence="1 2">8-3EHSu</strain>
    </source>
</reference>
<organism evidence="1 2">
    <name type="scientific">Amycolatopsis suaedae</name>
    <dbReference type="NCBI Taxonomy" id="2510978"/>
    <lineage>
        <taxon>Bacteria</taxon>
        <taxon>Bacillati</taxon>
        <taxon>Actinomycetota</taxon>
        <taxon>Actinomycetes</taxon>
        <taxon>Pseudonocardiales</taxon>
        <taxon>Pseudonocardiaceae</taxon>
        <taxon>Amycolatopsis</taxon>
    </lineage>
</organism>